<dbReference type="InterPro" id="IPR005467">
    <property type="entry name" value="His_kinase_dom"/>
</dbReference>
<keyword evidence="3" id="KW-0808">Transferase</keyword>
<dbReference type="GO" id="GO:0004673">
    <property type="term" value="F:protein histidine kinase activity"/>
    <property type="evidence" value="ECO:0007669"/>
    <property type="project" value="UniProtKB-EC"/>
</dbReference>
<dbReference type="AlphaFoldDB" id="A0A4R5A5X8"/>
<dbReference type="PRINTS" id="PR00344">
    <property type="entry name" value="BCTRLSENSOR"/>
</dbReference>
<dbReference type="SMART" id="SM00387">
    <property type="entry name" value="HATPase_c"/>
    <property type="match status" value="1"/>
</dbReference>
<dbReference type="InterPro" id="IPR004358">
    <property type="entry name" value="Sig_transdc_His_kin-like_C"/>
</dbReference>
<organism evidence="7 8">
    <name type="scientific">Jiangella aurantiaca</name>
    <dbReference type="NCBI Taxonomy" id="2530373"/>
    <lineage>
        <taxon>Bacteria</taxon>
        <taxon>Bacillati</taxon>
        <taxon>Actinomycetota</taxon>
        <taxon>Actinomycetes</taxon>
        <taxon>Jiangellales</taxon>
        <taxon>Jiangellaceae</taxon>
        <taxon>Jiangella</taxon>
    </lineage>
</organism>
<dbReference type="Gene3D" id="2.60.120.10">
    <property type="entry name" value="Jelly Rolls"/>
    <property type="match status" value="1"/>
</dbReference>
<sequence>MGTPIDIEELRTLFLFEGMTPEQLAEVAASCEVRAYPAGGTVYRAGEPSIALWVLLDGTLRLVRHADGEEVVVNETDYRGSYAGAVRAFATSAGAAAYPTSLHAVTDCRFLRWPANDFAAFVHKWFPMAVHLFDGLYLGIRTTEATVRQREHLAQLGTLSANLAHELNNPAAATVRAAGQLRDRVAHMRQKLGLIASGPVDPEMIAGLITIQERAVEIASKKRDPLSPLQESDLEDEMVDHLEDLGFDRAVDVAPVFVSAGLDTTFFDDVAAEVGDALPSALAWLGYTLETEALMDEIEDASNRISTLVASIKQYTHLDQAAHQEVDLHPGIDSTLVMLGHKLGDIEVHRAYDTTLPPVPAFAAELNQVWTNLIDNAVDAMDGHGVLELRTYRDGDYAAVDVTDHGRGVPEEVQGRLFEPFVTTKPVGQGSGLGLDNAKRIVEKRHRGTIDFTTGPKGTTFTVRLPLSPG</sequence>
<dbReference type="InterPro" id="IPR018490">
    <property type="entry name" value="cNMP-bd_dom_sf"/>
</dbReference>
<dbReference type="InterPro" id="IPR036890">
    <property type="entry name" value="HATPase_C_sf"/>
</dbReference>
<dbReference type="InterPro" id="IPR000595">
    <property type="entry name" value="cNMP-bd_dom"/>
</dbReference>
<dbReference type="EC" id="2.7.13.3" evidence="2"/>
<dbReference type="PROSITE" id="PS50109">
    <property type="entry name" value="HIS_KIN"/>
    <property type="match status" value="1"/>
</dbReference>
<name>A0A4R5A5X8_9ACTN</name>
<dbReference type="SUPFAM" id="SSF51206">
    <property type="entry name" value="cAMP-binding domain-like"/>
    <property type="match status" value="1"/>
</dbReference>
<evidence type="ECO:0000256" key="4">
    <source>
        <dbReference type="ARBA" id="ARBA00023012"/>
    </source>
</evidence>
<protein>
    <recommendedName>
        <fullName evidence="2">histidine kinase</fullName>
        <ecNumber evidence="2">2.7.13.3</ecNumber>
    </recommendedName>
</protein>
<dbReference type="OrthoDB" id="1931120at2"/>
<dbReference type="RefSeq" id="WP_132104778.1">
    <property type="nucleotide sequence ID" value="NZ_SMLB01000029.1"/>
</dbReference>
<evidence type="ECO:0000259" key="5">
    <source>
        <dbReference type="PROSITE" id="PS50042"/>
    </source>
</evidence>
<feature type="domain" description="Cyclic nucleotide-binding" evidence="5">
    <location>
        <begin position="15"/>
        <end position="118"/>
    </location>
</feature>
<dbReference type="CDD" id="cd00038">
    <property type="entry name" value="CAP_ED"/>
    <property type="match status" value="1"/>
</dbReference>
<reference evidence="7 8" key="1">
    <citation type="submission" date="2019-02" db="EMBL/GenBank/DDBJ databases">
        <title>Draft genome sequences of novel Actinobacteria.</title>
        <authorList>
            <person name="Sahin N."/>
            <person name="Ay H."/>
            <person name="Saygin H."/>
        </authorList>
    </citation>
    <scope>NUCLEOTIDE SEQUENCE [LARGE SCALE GENOMIC DNA]</scope>
    <source>
        <strain evidence="7 8">8K307</strain>
    </source>
</reference>
<keyword evidence="4" id="KW-0902">Two-component regulatory system</keyword>
<dbReference type="PANTHER" id="PTHR43065">
    <property type="entry name" value="SENSOR HISTIDINE KINASE"/>
    <property type="match status" value="1"/>
</dbReference>
<dbReference type="GO" id="GO:0000160">
    <property type="term" value="P:phosphorelay signal transduction system"/>
    <property type="evidence" value="ECO:0007669"/>
    <property type="project" value="UniProtKB-KW"/>
</dbReference>
<evidence type="ECO:0000256" key="2">
    <source>
        <dbReference type="ARBA" id="ARBA00012438"/>
    </source>
</evidence>
<keyword evidence="3" id="KW-0418">Kinase</keyword>
<evidence type="ECO:0000259" key="6">
    <source>
        <dbReference type="PROSITE" id="PS50109"/>
    </source>
</evidence>
<accession>A0A4R5A5X8</accession>
<dbReference type="PROSITE" id="PS50042">
    <property type="entry name" value="CNMP_BINDING_3"/>
    <property type="match status" value="1"/>
</dbReference>
<feature type="domain" description="Histidine kinase" evidence="6">
    <location>
        <begin position="269"/>
        <end position="469"/>
    </location>
</feature>
<gene>
    <name evidence="7" type="ORF">E1262_19140</name>
</gene>
<dbReference type="PANTHER" id="PTHR43065:SF48">
    <property type="entry name" value="HISTIDINE KINASE"/>
    <property type="match status" value="1"/>
</dbReference>
<comment type="caution">
    <text evidence="7">The sequence shown here is derived from an EMBL/GenBank/DDBJ whole genome shotgun (WGS) entry which is preliminary data.</text>
</comment>
<evidence type="ECO:0000313" key="8">
    <source>
        <dbReference type="Proteomes" id="UP000295217"/>
    </source>
</evidence>
<dbReference type="Proteomes" id="UP000295217">
    <property type="component" value="Unassembled WGS sequence"/>
</dbReference>
<dbReference type="Gene3D" id="1.10.287.130">
    <property type="match status" value="1"/>
</dbReference>
<comment type="catalytic activity">
    <reaction evidence="1">
        <text>ATP + protein L-histidine = ADP + protein N-phospho-L-histidine.</text>
        <dbReference type="EC" id="2.7.13.3"/>
    </reaction>
</comment>
<dbReference type="SMART" id="SM00100">
    <property type="entry name" value="cNMP"/>
    <property type="match status" value="1"/>
</dbReference>
<evidence type="ECO:0000256" key="3">
    <source>
        <dbReference type="ARBA" id="ARBA00022777"/>
    </source>
</evidence>
<dbReference type="Pfam" id="PF02518">
    <property type="entry name" value="HATPase_c"/>
    <property type="match status" value="1"/>
</dbReference>
<dbReference type="InterPro" id="IPR014710">
    <property type="entry name" value="RmlC-like_jellyroll"/>
</dbReference>
<proteinExistence type="predicted"/>
<dbReference type="EMBL" id="SMLB01000029">
    <property type="protein sequence ID" value="TDD67438.1"/>
    <property type="molecule type" value="Genomic_DNA"/>
</dbReference>
<dbReference type="Pfam" id="PF00027">
    <property type="entry name" value="cNMP_binding"/>
    <property type="match status" value="1"/>
</dbReference>
<evidence type="ECO:0000313" key="7">
    <source>
        <dbReference type="EMBL" id="TDD67438.1"/>
    </source>
</evidence>
<dbReference type="SUPFAM" id="SSF55874">
    <property type="entry name" value="ATPase domain of HSP90 chaperone/DNA topoisomerase II/histidine kinase"/>
    <property type="match status" value="1"/>
</dbReference>
<evidence type="ECO:0000256" key="1">
    <source>
        <dbReference type="ARBA" id="ARBA00000085"/>
    </source>
</evidence>
<dbReference type="Gene3D" id="3.30.565.10">
    <property type="entry name" value="Histidine kinase-like ATPase, C-terminal domain"/>
    <property type="match status" value="1"/>
</dbReference>
<dbReference type="InterPro" id="IPR003594">
    <property type="entry name" value="HATPase_dom"/>
</dbReference>
<keyword evidence="8" id="KW-1185">Reference proteome</keyword>